<keyword evidence="4" id="KW-1185">Reference proteome</keyword>
<comment type="caution">
    <text evidence="3">The sequence shown here is derived from an EMBL/GenBank/DDBJ whole genome shotgun (WGS) entry which is preliminary data.</text>
</comment>
<dbReference type="Pfam" id="PF01370">
    <property type="entry name" value="Epimerase"/>
    <property type="match status" value="1"/>
</dbReference>
<dbReference type="InterPro" id="IPR036291">
    <property type="entry name" value="NAD(P)-bd_dom_sf"/>
</dbReference>
<dbReference type="AlphaFoldDB" id="A0A084GXU9"/>
<dbReference type="EMBL" id="JNVC02000005">
    <property type="protein sequence ID" value="KEZ52161.1"/>
    <property type="molecule type" value="Genomic_DNA"/>
</dbReference>
<dbReference type="Proteomes" id="UP000028549">
    <property type="component" value="Unassembled WGS sequence"/>
</dbReference>
<protein>
    <submittedName>
        <fullName evidence="3">UDP-glucose 4-epimerase</fullName>
    </submittedName>
</protein>
<reference evidence="3 4" key="1">
    <citation type="journal article" date="2005" name="Int. J. Syst. Evol. Microbiol.">
        <title>Bacillus cibi sp. nov., isolated from jeotgal, a traditional Korean fermented seafood.</title>
        <authorList>
            <person name="Yoon J.H."/>
            <person name="Lee C.H."/>
            <person name="Oh T.K."/>
        </authorList>
    </citation>
    <scope>NUCLEOTIDE SEQUENCE [LARGE SCALE GENOMIC DNA]</scope>
    <source>
        <strain evidence="3 4">DSM 16189</strain>
    </source>
</reference>
<evidence type="ECO:0000256" key="1">
    <source>
        <dbReference type="ARBA" id="ARBA00007637"/>
    </source>
</evidence>
<feature type="domain" description="NAD-dependent epimerase/dehydratase" evidence="2">
    <location>
        <begin position="3"/>
        <end position="225"/>
    </location>
</feature>
<evidence type="ECO:0000313" key="4">
    <source>
        <dbReference type="Proteomes" id="UP000028549"/>
    </source>
</evidence>
<dbReference type="SUPFAM" id="SSF51735">
    <property type="entry name" value="NAD(P)-binding Rossmann-fold domains"/>
    <property type="match status" value="1"/>
</dbReference>
<dbReference type="RefSeq" id="WP_029566991.1">
    <property type="nucleotide sequence ID" value="NZ_JNVC02000005.1"/>
</dbReference>
<dbReference type="OrthoDB" id="9771073at2"/>
<accession>A0A084GXU9</accession>
<comment type="similarity">
    <text evidence="1">Belongs to the NAD(P)-dependent epimerase/dehydratase family.</text>
</comment>
<name>A0A084GXU9_METID</name>
<evidence type="ECO:0000313" key="3">
    <source>
        <dbReference type="EMBL" id="KEZ52161.1"/>
    </source>
</evidence>
<proteinExistence type="inferred from homology"/>
<evidence type="ECO:0000259" key="2">
    <source>
        <dbReference type="Pfam" id="PF01370"/>
    </source>
</evidence>
<dbReference type="PANTHER" id="PTHR43000">
    <property type="entry name" value="DTDP-D-GLUCOSE 4,6-DEHYDRATASE-RELATED"/>
    <property type="match status" value="1"/>
</dbReference>
<dbReference type="InterPro" id="IPR001509">
    <property type="entry name" value="Epimerase_deHydtase"/>
</dbReference>
<sequence length="304" mass="33836">MKVLVTGGAGFVGSHLVDEYIKNGYETVVVDSMISGNHLHLNSKAVFYEADICSEDFKEIVKKEKPDFINHHAANINVQSSIKNPDFDARVNILGTINVLESCVLLGGIPIIYPSSAAIYGTPKYLAVDEEHPINPISNYGISKYTPEQYIRVYHELYDIPYSILRYSNVYGPRQNSKGEGGVVSILLNSVLESSCFTKYGKGDQTRDFIHVKDVVNANIKATETILNTAVNISNNKQTSLNELINLFMEVSNKDLRVFEAEERTGDIKYSCLSNEKASLMLGWRAEHGLLGGISELYELNKTK</sequence>
<organism evidence="3 4">
    <name type="scientific">Metabacillus indicus</name>
    <name type="common">Bacillus indicus</name>
    <dbReference type="NCBI Taxonomy" id="246786"/>
    <lineage>
        <taxon>Bacteria</taxon>
        <taxon>Bacillati</taxon>
        <taxon>Bacillota</taxon>
        <taxon>Bacilli</taxon>
        <taxon>Bacillales</taxon>
        <taxon>Bacillaceae</taxon>
        <taxon>Metabacillus</taxon>
    </lineage>
</organism>
<dbReference type="Gene3D" id="3.40.50.720">
    <property type="entry name" value="NAD(P)-binding Rossmann-like Domain"/>
    <property type="match status" value="1"/>
</dbReference>
<gene>
    <name evidence="3" type="ORF">GS18_0213865</name>
</gene>
<dbReference type="STRING" id="246786.GS18_0213865"/>